<keyword evidence="1" id="KW-0812">Transmembrane</keyword>
<evidence type="ECO:0000256" key="1">
    <source>
        <dbReference type="SAM" id="Phobius"/>
    </source>
</evidence>
<dbReference type="RefSeq" id="WP_002694223.1">
    <property type="nucleotide sequence ID" value="NZ_AAWS01000004.1"/>
</dbReference>
<dbReference type="Gene3D" id="3.40.50.1820">
    <property type="entry name" value="alpha/beta hydrolase"/>
    <property type="match status" value="1"/>
</dbReference>
<reference evidence="3 4" key="1">
    <citation type="submission" date="2007-01" db="EMBL/GenBank/DDBJ databases">
        <authorList>
            <person name="Haygood M."/>
            <person name="Podell S."/>
            <person name="Anderson C."/>
            <person name="Hopkinson B."/>
            <person name="Roe K."/>
            <person name="Barbeau K."/>
            <person name="Gaasterland T."/>
            <person name="Ferriera S."/>
            <person name="Johnson J."/>
            <person name="Kravitz S."/>
            <person name="Beeson K."/>
            <person name="Sutton G."/>
            <person name="Rogers Y.-H."/>
            <person name="Friedman R."/>
            <person name="Frazier M."/>
            <person name="Venter J.C."/>
        </authorList>
    </citation>
    <scope>NUCLEOTIDE SEQUENCE [LARGE SCALE GENOMIC DNA]</scope>
    <source>
        <strain evidence="3 4">ATCC 23134</strain>
    </source>
</reference>
<organism evidence="3 4">
    <name type="scientific">Microscilla marina ATCC 23134</name>
    <dbReference type="NCBI Taxonomy" id="313606"/>
    <lineage>
        <taxon>Bacteria</taxon>
        <taxon>Pseudomonadati</taxon>
        <taxon>Bacteroidota</taxon>
        <taxon>Cytophagia</taxon>
        <taxon>Cytophagales</taxon>
        <taxon>Microscillaceae</taxon>
        <taxon>Microscilla</taxon>
    </lineage>
</organism>
<sequence>MTDFLKPPIVSINVSVYGNQAGYDALQKAMLTHQSAHFELVRSDKNEGYAIQIAHPHIQYFSKVSVLDKAGNLLTPKAGTYHLVADQQSMYLLDENNRVVQGIKSYYDSNQVQGLLKILDNISKWEQVRGLKNTPTQLAPDQIDFAYYDAQGNILEGEEIITHFRKVDGEWQGTEFDLRVSNHTDQGLYFSLIYLDENYEVALLTSQYFEANTHHATILETQKTWLESYNEEENKIAYHEGLDEYFSNESTMTFKLLVSTQRLDGSVLEQAPIDIGYVHSGNANSLKNTDQTFTLFEQESNWFTKTITIHTIRQRAKLGTGEVKLVDNDKLIIKGNSYLSADLKLSTPNPGSRSASYMDVLPVILEKQTGTIVDFGGSPRGNHILEFNNIQGNEALANHPLKIMLRESIDEDELLLPLTYDGAQLLTVGEVDTDAEGHTLITINALPEQEEDHRSLGKSLKLAFFKIALKRHPDKLYQLAWVEYLNAPTKNGRTQIKRHKDNDDITEKVKSANKVLLLIHGIIGDTEEMAIGVKDMIADKGYDLVLSFDYENLNSSIRDDISWSLKDQLDRVGFKKEDGKELHVLAQGMGCLVARWMVEQRKGHELVDRMILVGPPNQGSVLGNIETARKFATIALGLTLNILSPLAAWAGGLLKTIKNIMKQSKQLTTTLAEMQEGSSFIRDLNNSDDSGIPYLVLAGDVRNYEPTEGSNFSKFKEQMYKSVGTFVNAGEANDMIVDFTSMKSLGKNTQVEVTQVACHHLNYFEEEVSLKAIQEML</sequence>
<dbReference type="InterPro" id="IPR055803">
    <property type="entry name" value="DUF7379"/>
</dbReference>
<feature type="domain" description="DUF7379" evidence="2">
    <location>
        <begin position="516"/>
        <end position="685"/>
    </location>
</feature>
<accession>A1ZEX3</accession>
<proteinExistence type="predicted"/>
<dbReference type="EMBL" id="AAWS01000004">
    <property type="protein sequence ID" value="EAY31075.1"/>
    <property type="molecule type" value="Genomic_DNA"/>
</dbReference>
<name>A1ZEX3_MICM2</name>
<dbReference type="PANTHER" id="PTHR37946:SF1">
    <property type="entry name" value="SLL1969 PROTEIN"/>
    <property type="match status" value="1"/>
</dbReference>
<evidence type="ECO:0000259" key="2">
    <source>
        <dbReference type="Pfam" id="PF24096"/>
    </source>
</evidence>
<evidence type="ECO:0000313" key="4">
    <source>
        <dbReference type="Proteomes" id="UP000004095"/>
    </source>
</evidence>
<dbReference type="PANTHER" id="PTHR37946">
    <property type="entry name" value="SLL1969 PROTEIN"/>
    <property type="match status" value="1"/>
</dbReference>
<comment type="caution">
    <text evidence="3">The sequence shown here is derived from an EMBL/GenBank/DDBJ whole genome shotgun (WGS) entry which is preliminary data.</text>
</comment>
<keyword evidence="1" id="KW-1133">Transmembrane helix</keyword>
<evidence type="ECO:0000313" key="3">
    <source>
        <dbReference type="EMBL" id="EAY31075.1"/>
    </source>
</evidence>
<gene>
    <name evidence="3" type="ORF">M23134_07483</name>
</gene>
<feature type="transmembrane region" description="Helical" evidence="1">
    <location>
        <begin position="631"/>
        <end position="654"/>
    </location>
</feature>
<dbReference type="SUPFAM" id="SSF53474">
    <property type="entry name" value="alpha/beta-Hydrolases"/>
    <property type="match status" value="1"/>
</dbReference>
<dbReference type="Proteomes" id="UP000004095">
    <property type="component" value="Unassembled WGS sequence"/>
</dbReference>
<dbReference type="Pfam" id="PF24096">
    <property type="entry name" value="DUF7379"/>
    <property type="match status" value="1"/>
</dbReference>
<dbReference type="InterPro" id="IPR029058">
    <property type="entry name" value="AB_hydrolase_fold"/>
</dbReference>
<dbReference type="OrthoDB" id="1491023at2"/>
<keyword evidence="4" id="KW-1185">Reference proteome</keyword>
<protein>
    <recommendedName>
        <fullName evidence="2">DUF7379 domain-containing protein</fullName>
    </recommendedName>
</protein>
<dbReference type="eggNOG" id="COG1075">
    <property type="taxonomic scope" value="Bacteria"/>
</dbReference>
<dbReference type="AlphaFoldDB" id="A1ZEX3"/>
<keyword evidence="1" id="KW-0472">Membrane</keyword>